<sequence>MGPAGSPSWTVVCYHSVRHGDQMAPADMEPLASAPAVAPHPPTNPAANPAFPLAFRGARRHVNNTASSRKTEAVLRQSSGVILCPKSPVQIPLQVIQALADLTLVFSSCFPYSVVGSQHVMSFKVHSTSVTVRLYYDLSPRKDP</sequence>
<organism evidence="1 2">
    <name type="scientific">Myotis davidii</name>
    <name type="common">David's myotis</name>
    <dbReference type="NCBI Taxonomy" id="225400"/>
    <lineage>
        <taxon>Eukaryota</taxon>
        <taxon>Metazoa</taxon>
        <taxon>Chordata</taxon>
        <taxon>Craniata</taxon>
        <taxon>Vertebrata</taxon>
        <taxon>Euteleostomi</taxon>
        <taxon>Mammalia</taxon>
        <taxon>Eutheria</taxon>
        <taxon>Laurasiatheria</taxon>
        <taxon>Chiroptera</taxon>
        <taxon>Yangochiroptera</taxon>
        <taxon>Vespertilionidae</taxon>
        <taxon>Myotis</taxon>
    </lineage>
</organism>
<gene>
    <name evidence="1" type="ORF">MDA_GLEAN10017907</name>
</gene>
<dbReference type="EMBL" id="KB112964">
    <property type="protein sequence ID" value="ELK24343.1"/>
    <property type="molecule type" value="Genomic_DNA"/>
</dbReference>
<name>L5LFB7_MYODS</name>
<proteinExistence type="predicted"/>
<accession>L5LFB7</accession>
<keyword evidence="2" id="KW-1185">Reference proteome</keyword>
<protein>
    <submittedName>
        <fullName evidence="1">Uncharacterized protein</fullName>
    </submittedName>
</protein>
<reference evidence="2" key="1">
    <citation type="journal article" date="2013" name="Science">
        <title>Comparative analysis of bat genomes provides insight into the evolution of flight and immunity.</title>
        <authorList>
            <person name="Zhang G."/>
            <person name="Cowled C."/>
            <person name="Shi Z."/>
            <person name="Huang Z."/>
            <person name="Bishop-Lilly K.A."/>
            <person name="Fang X."/>
            <person name="Wynne J.W."/>
            <person name="Xiong Z."/>
            <person name="Baker M.L."/>
            <person name="Zhao W."/>
            <person name="Tachedjian M."/>
            <person name="Zhu Y."/>
            <person name="Zhou P."/>
            <person name="Jiang X."/>
            <person name="Ng J."/>
            <person name="Yang L."/>
            <person name="Wu L."/>
            <person name="Xiao J."/>
            <person name="Feng Y."/>
            <person name="Chen Y."/>
            <person name="Sun X."/>
            <person name="Zhang Y."/>
            <person name="Marsh G.A."/>
            <person name="Crameri G."/>
            <person name="Broder C.C."/>
            <person name="Frey K.G."/>
            <person name="Wang L.F."/>
            <person name="Wang J."/>
        </authorList>
    </citation>
    <scope>NUCLEOTIDE SEQUENCE [LARGE SCALE GENOMIC DNA]</scope>
</reference>
<evidence type="ECO:0000313" key="1">
    <source>
        <dbReference type="EMBL" id="ELK24343.1"/>
    </source>
</evidence>
<evidence type="ECO:0000313" key="2">
    <source>
        <dbReference type="Proteomes" id="UP000010556"/>
    </source>
</evidence>
<dbReference type="AlphaFoldDB" id="L5LFB7"/>
<dbReference type="Proteomes" id="UP000010556">
    <property type="component" value="Unassembled WGS sequence"/>
</dbReference>